<organism evidence="1 2">
    <name type="scientific">Pleurodeles waltl</name>
    <name type="common">Iberian ribbed newt</name>
    <dbReference type="NCBI Taxonomy" id="8319"/>
    <lineage>
        <taxon>Eukaryota</taxon>
        <taxon>Metazoa</taxon>
        <taxon>Chordata</taxon>
        <taxon>Craniata</taxon>
        <taxon>Vertebrata</taxon>
        <taxon>Euteleostomi</taxon>
        <taxon>Amphibia</taxon>
        <taxon>Batrachia</taxon>
        <taxon>Caudata</taxon>
        <taxon>Salamandroidea</taxon>
        <taxon>Salamandridae</taxon>
        <taxon>Pleurodelinae</taxon>
        <taxon>Pleurodeles</taxon>
    </lineage>
</organism>
<gene>
    <name evidence="1" type="ORF">NDU88_006848</name>
</gene>
<evidence type="ECO:0000313" key="1">
    <source>
        <dbReference type="EMBL" id="KAJ1118660.1"/>
    </source>
</evidence>
<name>A0AAV7NUP9_PLEWA</name>
<sequence length="68" mass="7573">MRSLGISKQQFVSAPRPATRRGLRLGKRLIKQQSLAAFRHSASKSIQARRLETCKLPTVGITRLPCSL</sequence>
<dbReference type="Proteomes" id="UP001066276">
    <property type="component" value="Chromosome 8"/>
</dbReference>
<evidence type="ECO:0000313" key="2">
    <source>
        <dbReference type="Proteomes" id="UP001066276"/>
    </source>
</evidence>
<comment type="caution">
    <text evidence="1">The sequence shown here is derived from an EMBL/GenBank/DDBJ whole genome shotgun (WGS) entry which is preliminary data.</text>
</comment>
<dbReference type="EMBL" id="JANPWB010000012">
    <property type="protein sequence ID" value="KAJ1118660.1"/>
    <property type="molecule type" value="Genomic_DNA"/>
</dbReference>
<reference evidence="1" key="1">
    <citation type="journal article" date="2022" name="bioRxiv">
        <title>Sequencing and chromosome-scale assembly of the giantPleurodeles waltlgenome.</title>
        <authorList>
            <person name="Brown T."/>
            <person name="Elewa A."/>
            <person name="Iarovenko S."/>
            <person name="Subramanian E."/>
            <person name="Araus A.J."/>
            <person name="Petzold A."/>
            <person name="Susuki M."/>
            <person name="Suzuki K.-i.T."/>
            <person name="Hayashi T."/>
            <person name="Toyoda A."/>
            <person name="Oliveira C."/>
            <person name="Osipova E."/>
            <person name="Leigh N.D."/>
            <person name="Simon A."/>
            <person name="Yun M.H."/>
        </authorList>
    </citation>
    <scope>NUCLEOTIDE SEQUENCE</scope>
    <source>
        <strain evidence="1">20211129_DDA</strain>
        <tissue evidence="1">Liver</tissue>
    </source>
</reference>
<protein>
    <submittedName>
        <fullName evidence="1">Uncharacterized protein</fullName>
    </submittedName>
</protein>
<keyword evidence="2" id="KW-1185">Reference proteome</keyword>
<accession>A0AAV7NUP9</accession>
<proteinExistence type="predicted"/>
<dbReference type="AlphaFoldDB" id="A0AAV7NUP9"/>